<dbReference type="AlphaFoldDB" id="F6B9C3"/>
<dbReference type="InterPro" id="IPR017900">
    <property type="entry name" value="4Fe4S_Fe_S_CS"/>
</dbReference>
<dbReference type="GO" id="GO:0016491">
    <property type="term" value="F:oxidoreductase activity"/>
    <property type="evidence" value="ECO:0007669"/>
    <property type="project" value="UniProtKB-KW"/>
</dbReference>
<dbReference type="KEGG" id="dca:Desca_0819"/>
<dbReference type="Proteomes" id="UP000009226">
    <property type="component" value="Chromosome"/>
</dbReference>
<keyword evidence="3" id="KW-0411">Iron-sulfur</keyword>
<dbReference type="EC" id="1.2.1.2" evidence="5"/>
<accession>F6B9C3</accession>
<name>F6B9C3_DESCC</name>
<dbReference type="InterPro" id="IPR017896">
    <property type="entry name" value="4Fe4S_Fe-S-bd"/>
</dbReference>
<dbReference type="HOGENOM" id="CLU_063409_0_0_9"/>
<dbReference type="GO" id="GO:0051536">
    <property type="term" value="F:iron-sulfur cluster binding"/>
    <property type="evidence" value="ECO:0007669"/>
    <property type="project" value="UniProtKB-KW"/>
</dbReference>
<evidence type="ECO:0000256" key="1">
    <source>
        <dbReference type="ARBA" id="ARBA00022723"/>
    </source>
</evidence>
<keyword evidence="1" id="KW-0479">Metal-binding</keyword>
<dbReference type="RefSeq" id="WP_013809866.1">
    <property type="nucleotide sequence ID" value="NC_015565.1"/>
</dbReference>
<feature type="domain" description="4Fe-4S ferredoxin-type" evidence="4">
    <location>
        <begin position="300"/>
        <end position="332"/>
    </location>
</feature>
<proteinExistence type="predicted"/>
<evidence type="ECO:0000256" key="2">
    <source>
        <dbReference type="ARBA" id="ARBA00023004"/>
    </source>
</evidence>
<protein>
    <submittedName>
        <fullName evidence="5">Formate dehydrogenase</fullName>
        <ecNumber evidence="5">1.2.1.2</ecNumber>
    </submittedName>
</protein>
<dbReference type="eggNOG" id="COG1150">
    <property type="taxonomic scope" value="Bacteria"/>
</dbReference>
<dbReference type="EMBL" id="CP002736">
    <property type="protein sequence ID" value="AEF93699.1"/>
    <property type="molecule type" value="Genomic_DNA"/>
</dbReference>
<evidence type="ECO:0000259" key="4">
    <source>
        <dbReference type="PROSITE" id="PS51379"/>
    </source>
</evidence>
<keyword evidence="2" id="KW-0408">Iron</keyword>
<evidence type="ECO:0000256" key="3">
    <source>
        <dbReference type="ARBA" id="ARBA00023014"/>
    </source>
</evidence>
<organism evidence="5 6">
    <name type="scientific">Desulfotomaculum nigrificans (strain DSM 14880 / VKM B-2319 / CO-1-SRB)</name>
    <name type="common">Desulfotomaculum carboxydivorans</name>
    <dbReference type="NCBI Taxonomy" id="868595"/>
    <lineage>
        <taxon>Bacteria</taxon>
        <taxon>Bacillati</taxon>
        <taxon>Bacillota</taxon>
        <taxon>Clostridia</taxon>
        <taxon>Eubacteriales</taxon>
        <taxon>Desulfotomaculaceae</taxon>
        <taxon>Desulfotomaculum</taxon>
    </lineage>
</organism>
<keyword evidence="5" id="KW-0560">Oxidoreductase</keyword>
<reference evidence="5 6" key="1">
    <citation type="submission" date="2011-05" db="EMBL/GenBank/DDBJ databases">
        <title>Complete sequence of Desulfotomaculum carboxydivorans CO-1-SRB.</title>
        <authorList>
            <consortium name="US DOE Joint Genome Institute"/>
            <person name="Lucas S."/>
            <person name="Han J."/>
            <person name="Lapidus A."/>
            <person name="Cheng J.-F."/>
            <person name="Goodwin L."/>
            <person name="Pitluck S."/>
            <person name="Peters L."/>
            <person name="Mikhailova N."/>
            <person name="Lu M."/>
            <person name="Han C."/>
            <person name="Tapia R."/>
            <person name="Land M."/>
            <person name="Hauser L."/>
            <person name="Kyrpides N."/>
            <person name="Ivanova N."/>
            <person name="Pagani I."/>
            <person name="Stams A."/>
            <person name="Plugge C."/>
            <person name="Muyzer G."/>
            <person name="Kuever J."/>
            <person name="Parshina S."/>
            <person name="Ivanova A."/>
            <person name="Nazina T."/>
            <person name="Woyke T."/>
        </authorList>
    </citation>
    <scope>NUCLEOTIDE SEQUENCE [LARGE SCALE GENOMIC DNA]</scope>
    <source>
        <strain evidence="6">DSM 14880 / VKM B-2319 / CO-1-SRB</strain>
    </source>
</reference>
<dbReference type="InterPro" id="IPR009051">
    <property type="entry name" value="Helical_ferredxn"/>
</dbReference>
<dbReference type="InterPro" id="IPR007525">
    <property type="entry name" value="FrhB_FdhB_C"/>
</dbReference>
<dbReference type="Gene3D" id="1.10.1060.10">
    <property type="entry name" value="Alpha-helical ferredoxin"/>
    <property type="match status" value="1"/>
</dbReference>
<evidence type="ECO:0000313" key="5">
    <source>
        <dbReference type="EMBL" id="AEF93699.1"/>
    </source>
</evidence>
<dbReference type="Pfam" id="PF13183">
    <property type="entry name" value="Fer4_8"/>
    <property type="match status" value="1"/>
</dbReference>
<sequence>MKSYTIKTNGGDIVGAAQGFLKSLLTSGVISAVLVPQEVTAKTNFVPTLVTDPEMLGAANPFAPVNGLNAARLVANLSRDLPEKVGVVLRSCEVRALVELVKLKQAELDNLVIIGVDCIGTFAPKDYAQMVKAGQVDAKSWASQAADGSNPTEESLRRACTVCTYPEPTNTDIVIGWLGMNGNLLVNAKDDLDLSGVTGLGQGSAPDSRVKVLEKLVNERAQARAAAISEFRKSVDSMDKLADVLATCIKCQNCRQACPICFCRECVSAGPIFDHNGEKYMQYAKRKGAIELPTDTVLFHLTRVNHMGLSCVGCGQCENACPMDIPVGLMFQALTLPVQERFEYEPGRDLEEPLPLTTYKEHEFPELNTGKH</sequence>
<gene>
    <name evidence="5" type="ordered locus">Desca_0819</name>
</gene>
<dbReference type="GO" id="GO:0046872">
    <property type="term" value="F:metal ion binding"/>
    <property type="evidence" value="ECO:0007669"/>
    <property type="project" value="UniProtKB-KW"/>
</dbReference>
<keyword evidence="6" id="KW-1185">Reference proteome</keyword>
<dbReference type="STRING" id="868595.Desca_0819"/>
<dbReference type="Pfam" id="PF04432">
    <property type="entry name" value="FrhB_FdhB_C"/>
    <property type="match status" value="1"/>
</dbReference>
<dbReference type="PROSITE" id="PS51379">
    <property type="entry name" value="4FE4S_FER_2"/>
    <property type="match status" value="1"/>
</dbReference>
<evidence type="ECO:0000313" key="6">
    <source>
        <dbReference type="Proteomes" id="UP000009226"/>
    </source>
</evidence>
<dbReference type="SUPFAM" id="SSF46548">
    <property type="entry name" value="alpha-helical ferredoxin"/>
    <property type="match status" value="1"/>
</dbReference>
<dbReference type="PROSITE" id="PS00198">
    <property type="entry name" value="4FE4S_FER_1"/>
    <property type="match status" value="2"/>
</dbReference>